<gene>
    <name evidence="1" type="ORF">OIU85_019839</name>
</gene>
<keyword evidence="2" id="KW-1185">Reference proteome</keyword>
<evidence type="ECO:0008006" key="3">
    <source>
        <dbReference type="Google" id="ProtNLM"/>
    </source>
</evidence>
<dbReference type="Proteomes" id="UP001151529">
    <property type="component" value="Chromosome 5"/>
</dbReference>
<accession>A0A9Q0ZKJ7</accession>
<dbReference type="EMBL" id="JAPFFL010000003">
    <property type="protein sequence ID" value="KAJ6737818.1"/>
    <property type="molecule type" value="Genomic_DNA"/>
</dbReference>
<dbReference type="OrthoDB" id="1932741at2759"/>
<dbReference type="SUPFAM" id="SSF56219">
    <property type="entry name" value="DNase I-like"/>
    <property type="match status" value="1"/>
</dbReference>
<organism evidence="1 2">
    <name type="scientific">Salix viminalis</name>
    <name type="common">Common osier</name>
    <name type="synonym">Basket willow</name>
    <dbReference type="NCBI Taxonomy" id="40686"/>
    <lineage>
        <taxon>Eukaryota</taxon>
        <taxon>Viridiplantae</taxon>
        <taxon>Streptophyta</taxon>
        <taxon>Embryophyta</taxon>
        <taxon>Tracheophyta</taxon>
        <taxon>Spermatophyta</taxon>
        <taxon>Magnoliopsida</taxon>
        <taxon>eudicotyledons</taxon>
        <taxon>Gunneridae</taxon>
        <taxon>Pentapetalae</taxon>
        <taxon>rosids</taxon>
        <taxon>fabids</taxon>
        <taxon>Malpighiales</taxon>
        <taxon>Salicaceae</taxon>
        <taxon>Saliceae</taxon>
        <taxon>Salix</taxon>
    </lineage>
</organism>
<protein>
    <recommendedName>
        <fullName evidence="3">Endonuclease/exonuclease/phosphatase domain-containing protein</fullName>
    </recommendedName>
</protein>
<dbReference type="InterPro" id="IPR036691">
    <property type="entry name" value="Endo/exonu/phosph_ase_sf"/>
</dbReference>
<reference evidence="1" key="1">
    <citation type="submission" date="2022-11" db="EMBL/GenBank/DDBJ databases">
        <authorList>
            <person name="Hyden B.L."/>
            <person name="Feng K."/>
            <person name="Yates T."/>
            <person name="Jawdy S."/>
            <person name="Smart L.B."/>
            <person name="Muchero W."/>
        </authorList>
    </citation>
    <scope>NUCLEOTIDE SEQUENCE</scope>
    <source>
        <tissue evidence="1">Shoot tip</tissue>
    </source>
</reference>
<dbReference type="Gene3D" id="3.60.10.10">
    <property type="entry name" value="Endonuclease/exonuclease/phosphatase"/>
    <property type="match status" value="1"/>
</dbReference>
<comment type="caution">
    <text evidence="1">The sequence shown here is derived from an EMBL/GenBank/DDBJ whole genome shotgun (WGS) entry which is preliminary data.</text>
</comment>
<sequence length="152" mass="17166">MVKTIAAWNLRGLNTPKKQKLVQQWISKNSLNIVGLLETRIRPANMEAVKFGLGLANWKFISNAHMAPLCRILVGWNTERADISMVHSASQWLTCDALSLGDGSTVRITCLWVEYPNLSLQPVELPGGAEGVEQFYSLDHPRRFQRHFKHKG</sequence>
<reference evidence="1" key="2">
    <citation type="journal article" date="2023" name="Int. J. Mol. Sci.">
        <title>De Novo Assembly and Annotation of 11 Diverse Shrub Willow (Salix) Genomes Reveals Novel Gene Organization in Sex-Linked Regions.</title>
        <authorList>
            <person name="Hyden B."/>
            <person name="Feng K."/>
            <person name="Yates T.B."/>
            <person name="Jawdy S."/>
            <person name="Cereghino C."/>
            <person name="Smart L.B."/>
            <person name="Muchero W."/>
        </authorList>
    </citation>
    <scope>NUCLEOTIDE SEQUENCE [LARGE SCALE GENOMIC DNA]</scope>
    <source>
        <tissue evidence="1">Shoot tip</tissue>
    </source>
</reference>
<dbReference type="AlphaFoldDB" id="A0A9Q0ZKJ7"/>
<evidence type="ECO:0000313" key="1">
    <source>
        <dbReference type="EMBL" id="KAJ6737818.1"/>
    </source>
</evidence>
<evidence type="ECO:0000313" key="2">
    <source>
        <dbReference type="Proteomes" id="UP001151529"/>
    </source>
</evidence>
<name>A0A9Q0ZKJ7_SALVM</name>
<proteinExistence type="predicted"/>